<dbReference type="SUPFAM" id="SSF81442">
    <property type="entry name" value="Cytochrome c oxidase subunit I-like"/>
    <property type="match status" value="1"/>
</dbReference>
<feature type="transmembrane region" description="Helical" evidence="1">
    <location>
        <begin position="107"/>
        <end position="131"/>
    </location>
</feature>
<keyword evidence="1" id="KW-1133">Transmembrane helix</keyword>
<dbReference type="Proteomes" id="UP000705867">
    <property type="component" value="Unassembled WGS sequence"/>
</dbReference>
<dbReference type="Gene3D" id="1.20.210.10">
    <property type="entry name" value="Cytochrome c oxidase-like, subunit I domain"/>
    <property type="match status" value="1"/>
</dbReference>
<name>A0A953JAE9_9BACT</name>
<evidence type="ECO:0000313" key="2">
    <source>
        <dbReference type="EMBL" id="MBZ0156322.1"/>
    </source>
</evidence>
<feature type="transmembrane region" description="Helical" evidence="1">
    <location>
        <begin position="44"/>
        <end position="64"/>
    </location>
</feature>
<feature type="transmembrane region" description="Helical" evidence="1">
    <location>
        <begin position="76"/>
        <end position="95"/>
    </location>
</feature>
<dbReference type="InterPro" id="IPR036927">
    <property type="entry name" value="Cyt_c_oxase-like_su1_sf"/>
</dbReference>
<reference evidence="2" key="2">
    <citation type="submission" date="2021-08" db="EMBL/GenBank/DDBJ databases">
        <authorList>
            <person name="Dalcin Martins P."/>
        </authorList>
    </citation>
    <scope>NUCLEOTIDE SEQUENCE</scope>
    <source>
        <strain evidence="2">MAG_39</strain>
    </source>
</reference>
<dbReference type="AlphaFoldDB" id="A0A953JAE9"/>
<dbReference type="EMBL" id="JAIOIV010000073">
    <property type="protein sequence ID" value="MBZ0156322.1"/>
    <property type="molecule type" value="Genomic_DNA"/>
</dbReference>
<comment type="caution">
    <text evidence="2">The sequence shown here is derived from an EMBL/GenBank/DDBJ whole genome shotgun (WGS) entry which is preliminary data.</text>
</comment>
<organism evidence="2 3">
    <name type="scientific">Candidatus Nitrobium versatile</name>
    <dbReference type="NCBI Taxonomy" id="2884831"/>
    <lineage>
        <taxon>Bacteria</taxon>
        <taxon>Pseudomonadati</taxon>
        <taxon>Nitrospirota</taxon>
        <taxon>Nitrospiria</taxon>
        <taxon>Nitrospirales</taxon>
        <taxon>Nitrospiraceae</taxon>
        <taxon>Candidatus Nitrobium</taxon>
    </lineage>
</organism>
<evidence type="ECO:0008006" key="4">
    <source>
        <dbReference type="Google" id="ProtNLM"/>
    </source>
</evidence>
<proteinExistence type="predicted"/>
<keyword evidence="1" id="KW-0472">Membrane</keyword>
<evidence type="ECO:0000256" key="1">
    <source>
        <dbReference type="SAM" id="Phobius"/>
    </source>
</evidence>
<keyword evidence="1" id="KW-0812">Transmembrane</keyword>
<evidence type="ECO:0000313" key="3">
    <source>
        <dbReference type="Proteomes" id="UP000705867"/>
    </source>
</evidence>
<sequence>MEKFVRNFIVMSIIYLALAAFIGIAMFAYPSLRHLEFVHSHLNMLGWVSMMIYGVGYHILPRFAGKRLKSVKMGEVQFYLANIGLVGMLVFYTAQITAPSVPLYRNLSVAFGTVEALSIFLFFYNMIATLFSKEE</sequence>
<gene>
    <name evidence="2" type="ORF">K8I29_08960</name>
</gene>
<feature type="transmembrane region" description="Helical" evidence="1">
    <location>
        <begin position="12"/>
        <end position="32"/>
    </location>
</feature>
<reference evidence="2" key="1">
    <citation type="journal article" date="2021" name="bioRxiv">
        <title>Unraveling nitrogen, sulfur and carbon metabolic pathways and microbial community transcriptional responses to substrate deprivation and toxicity stresses in a bioreactor mimicking anoxic brackish coastal sediment conditions.</title>
        <authorList>
            <person name="Martins P.D."/>
            <person name="Echeveste M.J."/>
            <person name="Arshad A."/>
            <person name="Kurth J."/>
            <person name="Ouboter H."/>
            <person name="Jetten M.S.M."/>
            <person name="Welte C.U."/>
        </authorList>
    </citation>
    <scope>NUCLEOTIDE SEQUENCE</scope>
    <source>
        <strain evidence="2">MAG_39</strain>
    </source>
</reference>
<accession>A0A953JAE9</accession>
<protein>
    <recommendedName>
        <fullName evidence="4">Cytochrome C and Quinol oxidase polypeptide I</fullName>
    </recommendedName>
</protein>